<sequence>MDRITASHAQLREVIEELCASKFVVKLTAACQATGSAAYAWGEVVMVLGGPPARSYWRWQTSLSKRGLLTEAGVFGGLVVLVLIHRFLRRTQPFQRARQAIANQCSRVHHAIKRVHDGAADRYRRGIGWVTHKSRLLAACVPHVFFILFARFVLYVVPSLMDNANFKSNVETGVILWRVLWTILAIEAATGELEAMHPDPTGETSEAGSASAQRRRRSELKPREPEGSGEELEAVGSDTNEDSMREDTKNRTALTSLRGNLMFWVVFAFVIAFHRLTVGFPLVSRIASFFTYHRWVRASYAFFLIWLQLPIGGLQLAYDFIVPAVEQRVGQFSTPVSSEQRNIVFRMLVYTGVLSQETSLRIQEVSRDGWILLALAFLFSAGFMTEVGCLLAGLCYPAMCSAKLLGAVMERVFIESQVRWLKYWAVYAVTFCFGLSIEAAGIWRWVLFGNHVHLVFIVYLQLPYFRGALLLYDKTKMALSQLLDLSPTVDQDRALHAGAQFVEDQDQAAERRRLPQSPRRTRTGTNGGPSSDADGAVSGSSSPAGRIQHGDMPTKPSLSATALDLPEAVSGSALEGPFSSPRDKAKNE</sequence>
<organism evidence="8">
    <name type="scientific">Rhizochromulina marina</name>
    <dbReference type="NCBI Taxonomy" id="1034831"/>
    <lineage>
        <taxon>Eukaryota</taxon>
        <taxon>Sar</taxon>
        <taxon>Stramenopiles</taxon>
        <taxon>Ochrophyta</taxon>
        <taxon>Dictyochophyceae</taxon>
        <taxon>Rhizochromulinales</taxon>
        <taxon>Rhizochromulina</taxon>
    </lineage>
</organism>
<feature type="transmembrane region" description="Helical" evidence="7">
    <location>
        <begin position="136"/>
        <end position="157"/>
    </location>
</feature>
<evidence type="ECO:0000256" key="5">
    <source>
        <dbReference type="ARBA" id="ARBA00023136"/>
    </source>
</evidence>
<evidence type="ECO:0000256" key="2">
    <source>
        <dbReference type="ARBA" id="ARBA00008573"/>
    </source>
</evidence>
<evidence type="ECO:0000256" key="4">
    <source>
        <dbReference type="ARBA" id="ARBA00022989"/>
    </source>
</evidence>
<feature type="transmembrane region" description="Helical" evidence="7">
    <location>
        <begin position="452"/>
        <end position="472"/>
    </location>
</feature>
<gene>
    <name evidence="8" type="ORF">RMAR1173_LOCUS973</name>
</gene>
<dbReference type="GO" id="GO:0016020">
    <property type="term" value="C:membrane"/>
    <property type="evidence" value="ECO:0007669"/>
    <property type="project" value="UniProtKB-SubCell"/>
</dbReference>
<dbReference type="EMBL" id="HBHJ01001517">
    <property type="protein sequence ID" value="CAD9661380.1"/>
    <property type="molecule type" value="Transcribed_RNA"/>
</dbReference>
<dbReference type="Pfam" id="PF03134">
    <property type="entry name" value="TB2_DP1_HVA22"/>
    <property type="match status" value="1"/>
</dbReference>
<feature type="transmembrane region" description="Helical" evidence="7">
    <location>
        <begin position="370"/>
        <end position="399"/>
    </location>
</feature>
<feature type="transmembrane region" description="Helical" evidence="7">
    <location>
        <begin position="295"/>
        <end position="318"/>
    </location>
</feature>
<accession>A0A7S2R5J1</accession>
<feature type="region of interest" description="Disordered" evidence="6">
    <location>
        <begin position="194"/>
        <end position="247"/>
    </location>
</feature>
<dbReference type="PANTHER" id="PTHR12300">
    <property type="entry name" value="HVA22-LIKE PROTEINS"/>
    <property type="match status" value="1"/>
</dbReference>
<proteinExistence type="inferred from homology"/>
<evidence type="ECO:0000256" key="3">
    <source>
        <dbReference type="ARBA" id="ARBA00022692"/>
    </source>
</evidence>
<feature type="transmembrane region" description="Helical" evidence="7">
    <location>
        <begin position="420"/>
        <end position="446"/>
    </location>
</feature>
<evidence type="ECO:0000256" key="7">
    <source>
        <dbReference type="SAM" id="Phobius"/>
    </source>
</evidence>
<feature type="compositionally biased region" description="Low complexity" evidence="6">
    <location>
        <begin position="528"/>
        <end position="545"/>
    </location>
</feature>
<reference evidence="8" key="1">
    <citation type="submission" date="2021-01" db="EMBL/GenBank/DDBJ databases">
        <authorList>
            <person name="Corre E."/>
            <person name="Pelletier E."/>
            <person name="Niang G."/>
            <person name="Scheremetjew M."/>
            <person name="Finn R."/>
            <person name="Kale V."/>
            <person name="Holt S."/>
            <person name="Cochrane G."/>
            <person name="Meng A."/>
            <person name="Brown T."/>
            <person name="Cohen L."/>
        </authorList>
    </citation>
    <scope>NUCLEOTIDE SEQUENCE</scope>
    <source>
        <strain evidence="8">CCMP1243</strain>
    </source>
</reference>
<evidence type="ECO:0000256" key="1">
    <source>
        <dbReference type="ARBA" id="ARBA00004141"/>
    </source>
</evidence>
<feature type="transmembrane region" description="Helical" evidence="7">
    <location>
        <begin position="261"/>
        <end position="283"/>
    </location>
</feature>
<name>A0A7S2R5J1_9STRA</name>
<protein>
    <submittedName>
        <fullName evidence="8">Uncharacterized protein</fullName>
    </submittedName>
</protein>
<evidence type="ECO:0000313" key="8">
    <source>
        <dbReference type="EMBL" id="CAD9661380.1"/>
    </source>
</evidence>
<keyword evidence="3 7" id="KW-0812">Transmembrane</keyword>
<comment type="similarity">
    <text evidence="2">Belongs to the DP1 family.</text>
</comment>
<comment type="subcellular location">
    <subcellularLocation>
        <location evidence="1">Membrane</location>
        <topology evidence="1">Multi-pass membrane protein</topology>
    </subcellularLocation>
</comment>
<evidence type="ECO:0000256" key="6">
    <source>
        <dbReference type="SAM" id="MobiDB-lite"/>
    </source>
</evidence>
<feature type="region of interest" description="Disordered" evidence="6">
    <location>
        <begin position="505"/>
        <end position="588"/>
    </location>
</feature>
<dbReference type="InterPro" id="IPR004345">
    <property type="entry name" value="TB2_DP1_HVA22"/>
</dbReference>
<dbReference type="PANTHER" id="PTHR12300:SF161">
    <property type="entry name" value="RECEPTOR EXPRESSION-ENHANCING PROTEIN"/>
    <property type="match status" value="1"/>
</dbReference>
<feature type="transmembrane region" description="Helical" evidence="7">
    <location>
        <begin position="68"/>
        <end position="88"/>
    </location>
</feature>
<keyword evidence="5 7" id="KW-0472">Membrane</keyword>
<keyword evidence="4 7" id="KW-1133">Transmembrane helix</keyword>
<dbReference type="AlphaFoldDB" id="A0A7S2R5J1"/>